<organism evidence="1">
    <name type="scientific">Sesamum latifolium</name>
    <dbReference type="NCBI Taxonomy" id="2727402"/>
    <lineage>
        <taxon>Eukaryota</taxon>
        <taxon>Viridiplantae</taxon>
        <taxon>Streptophyta</taxon>
        <taxon>Embryophyta</taxon>
        <taxon>Tracheophyta</taxon>
        <taxon>Spermatophyta</taxon>
        <taxon>Magnoliopsida</taxon>
        <taxon>eudicotyledons</taxon>
        <taxon>Gunneridae</taxon>
        <taxon>Pentapetalae</taxon>
        <taxon>asterids</taxon>
        <taxon>lamiids</taxon>
        <taxon>Lamiales</taxon>
        <taxon>Pedaliaceae</taxon>
        <taxon>Sesamum</taxon>
    </lineage>
</organism>
<accession>A0AAW2VF08</accession>
<dbReference type="GO" id="GO:0016301">
    <property type="term" value="F:kinase activity"/>
    <property type="evidence" value="ECO:0007669"/>
    <property type="project" value="UniProtKB-KW"/>
</dbReference>
<name>A0AAW2VF08_9LAMI</name>
<dbReference type="PANTHER" id="PTHR45621">
    <property type="entry name" value="OS01G0588500 PROTEIN-RELATED"/>
    <property type="match status" value="1"/>
</dbReference>
<dbReference type="Gene3D" id="1.10.510.10">
    <property type="entry name" value="Transferase(Phosphotransferase) domain 1"/>
    <property type="match status" value="1"/>
</dbReference>
<reference evidence="1" key="1">
    <citation type="submission" date="2020-06" db="EMBL/GenBank/DDBJ databases">
        <authorList>
            <person name="Li T."/>
            <person name="Hu X."/>
            <person name="Zhang T."/>
            <person name="Song X."/>
            <person name="Zhang H."/>
            <person name="Dai N."/>
            <person name="Sheng W."/>
            <person name="Hou X."/>
            <person name="Wei L."/>
        </authorList>
    </citation>
    <scope>NUCLEOTIDE SEQUENCE</scope>
    <source>
        <strain evidence="1">KEN1</strain>
        <tissue evidence="1">Leaf</tissue>
    </source>
</reference>
<evidence type="ECO:0000313" key="1">
    <source>
        <dbReference type="EMBL" id="KAL0426722.1"/>
    </source>
</evidence>
<keyword evidence="1" id="KW-0418">Kinase</keyword>
<reference evidence="1" key="2">
    <citation type="journal article" date="2024" name="Plant">
        <title>Genomic evolution and insights into agronomic trait innovations of Sesamum species.</title>
        <authorList>
            <person name="Miao H."/>
            <person name="Wang L."/>
            <person name="Qu L."/>
            <person name="Liu H."/>
            <person name="Sun Y."/>
            <person name="Le M."/>
            <person name="Wang Q."/>
            <person name="Wei S."/>
            <person name="Zheng Y."/>
            <person name="Lin W."/>
            <person name="Duan Y."/>
            <person name="Cao H."/>
            <person name="Xiong S."/>
            <person name="Wang X."/>
            <person name="Wei L."/>
            <person name="Li C."/>
            <person name="Ma Q."/>
            <person name="Ju M."/>
            <person name="Zhao R."/>
            <person name="Li G."/>
            <person name="Mu C."/>
            <person name="Tian Q."/>
            <person name="Mei H."/>
            <person name="Zhang T."/>
            <person name="Gao T."/>
            <person name="Zhang H."/>
        </authorList>
    </citation>
    <scope>NUCLEOTIDE SEQUENCE</scope>
    <source>
        <strain evidence="1">KEN1</strain>
    </source>
</reference>
<protein>
    <submittedName>
        <fullName evidence="1">Serine/threonine-protein kinase PBL11</fullName>
    </submittedName>
</protein>
<comment type="caution">
    <text evidence="1">The sequence shown here is derived from an EMBL/GenBank/DDBJ whole genome shotgun (WGS) entry which is preliminary data.</text>
</comment>
<sequence>MYEKYVLLILELPWFPHKFGWRNRVKVALGLARLLKLCHGNAPNYLVRNLSAAHVIVDKDFNPILVDFAMICGGGIGDNHFPSTLHRPVASYGYFDKDIVLCDTSSSKTPTAIGKHHRNLPFPLCDINCPMQFHILMGRYVVYLCIKFSVVSAGRWVESTDVYIFGVVVLELILKDTSDELMRLILKRPIKNKHYYILDEIVCGGYGEELEKALNGEMRHILVRAHLQRDPDYDADDGTKISMLALRCVSYSRPTMQEVVGMLEELHVVTKHGGMA</sequence>
<dbReference type="InterPro" id="IPR050823">
    <property type="entry name" value="Plant_Ser_Thr_Prot_Kinase"/>
</dbReference>
<dbReference type="AlphaFoldDB" id="A0AAW2VF08"/>
<proteinExistence type="predicted"/>
<keyword evidence="1" id="KW-0808">Transferase</keyword>
<dbReference type="InterPro" id="IPR011009">
    <property type="entry name" value="Kinase-like_dom_sf"/>
</dbReference>
<dbReference type="EMBL" id="JACGWN010000010">
    <property type="protein sequence ID" value="KAL0426722.1"/>
    <property type="molecule type" value="Genomic_DNA"/>
</dbReference>
<gene>
    <name evidence="1" type="ORF">Slati_2847000</name>
</gene>
<dbReference type="SUPFAM" id="SSF56112">
    <property type="entry name" value="Protein kinase-like (PK-like)"/>
    <property type="match status" value="1"/>
</dbReference>